<comment type="caution">
    <text evidence="3">The sequence shown here is derived from an EMBL/GenBank/DDBJ whole genome shotgun (WGS) entry which is preliminary data.</text>
</comment>
<feature type="compositionally biased region" description="Polar residues" evidence="1">
    <location>
        <begin position="249"/>
        <end position="267"/>
    </location>
</feature>
<feature type="compositionally biased region" description="Acidic residues" evidence="1">
    <location>
        <begin position="97"/>
        <end position="109"/>
    </location>
</feature>
<evidence type="ECO:0000313" key="4">
    <source>
        <dbReference type="Proteomes" id="UP001221757"/>
    </source>
</evidence>
<gene>
    <name evidence="3" type="ORF">B0H17DRAFT_1214019</name>
</gene>
<feature type="region of interest" description="Disordered" evidence="1">
    <location>
        <begin position="1"/>
        <end position="111"/>
    </location>
</feature>
<protein>
    <recommendedName>
        <fullName evidence="2">DUF6532 domain-containing protein</fullName>
    </recommendedName>
</protein>
<proteinExistence type="predicted"/>
<reference evidence="3" key="1">
    <citation type="submission" date="2023-03" db="EMBL/GenBank/DDBJ databases">
        <title>Massive genome expansion in bonnet fungi (Mycena s.s.) driven by repeated elements and novel gene families across ecological guilds.</title>
        <authorList>
            <consortium name="Lawrence Berkeley National Laboratory"/>
            <person name="Harder C.B."/>
            <person name="Miyauchi S."/>
            <person name="Viragh M."/>
            <person name="Kuo A."/>
            <person name="Thoen E."/>
            <person name="Andreopoulos B."/>
            <person name="Lu D."/>
            <person name="Skrede I."/>
            <person name="Drula E."/>
            <person name="Henrissat B."/>
            <person name="Morin E."/>
            <person name="Kohler A."/>
            <person name="Barry K."/>
            <person name="LaButti K."/>
            <person name="Morin E."/>
            <person name="Salamov A."/>
            <person name="Lipzen A."/>
            <person name="Mereny Z."/>
            <person name="Hegedus B."/>
            <person name="Baldrian P."/>
            <person name="Stursova M."/>
            <person name="Weitz H."/>
            <person name="Taylor A."/>
            <person name="Grigoriev I.V."/>
            <person name="Nagy L.G."/>
            <person name="Martin F."/>
            <person name="Kauserud H."/>
        </authorList>
    </citation>
    <scope>NUCLEOTIDE SEQUENCE</scope>
    <source>
        <strain evidence="3">CBHHK067</strain>
    </source>
</reference>
<feature type="domain" description="DUF6532" evidence="2">
    <location>
        <begin position="324"/>
        <end position="550"/>
    </location>
</feature>
<evidence type="ECO:0000313" key="3">
    <source>
        <dbReference type="EMBL" id="KAJ7655440.1"/>
    </source>
</evidence>
<feature type="compositionally biased region" description="Basic and acidic residues" evidence="1">
    <location>
        <begin position="1"/>
        <end position="10"/>
    </location>
</feature>
<evidence type="ECO:0000259" key="2">
    <source>
        <dbReference type="Pfam" id="PF20149"/>
    </source>
</evidence>
<dbReference type="EMBL" id="JARKIE010000310">
    <property type="protein sequence ID" value="KAJ7655440.1"/>
    <property type="molecule type" value="Genomic_DNA"/>
</dbReference>
<feature type="compositionally biased region" description="Polar residues" evidence="1">
    <location>
        <begin position="217"/>
        <end position="230"/>
    </location>
</feature>
<dbReference type="Pfam" id="PF20149">
    <property type="entry name" value="DUF6532"/>
    <property type="match status" value="1"/>
</dbReference>
<evidence type="ECO:0000256" key="1">
    <source>
        <dbReference type="SAM" id="MobiDB-lite"/>
    </source>
</evidence>
<dbReference type="Proteomes" id="UP001221757">
    <property type="component" value="Unassembled WGS sequence"/>
</dbReference>
<accession>A0AAD7CNZ5</accession>
<keyword evidence="4" id="KW-1185">Reference proteome</keyword>
<sequence length="598" mass="66191">MSSLVRRSEEAADDDDDDDMASRLRPPPKKRVTKTIVDSDHDGETEIIPARPQPKPKAQPKMKSKGKVALAPVHVNAEDAGFADEEDDHSDLAMGAADEEDEPDEEADDLQGLAADEVERRLAYSVPQWSSTTTRKCCPGRQVAPPSALVTIVSPNQISTANPLRSWPGGALSGMRAARDRLPAPTKIITTSRHESQKPTKSSSVPKQDPLPRLDLNQVTSSARARTSAPQKPVGKREAQQWNDPEPSVSRTSGQRSRSHLPSTTIKQEYAETVLNIKPEPEEGSLTSTDGSDDISLRKNIRGTLNLTKQHPDVQNLLGLGIDYFLGFYLLKCAYPDLRMKTTFYQDALTRSARDLKLPLLQTRLRDDTNYRSGLSTVLFGRVSLWRGKVKAAAHGVVHGHYQVQHDCAGLVSRLLDKQGFIYPHKADVRSFLSFAVLIDPPLIQKIDPRTQEVTHGKPDNRRPYEHKGVPAVVSCFFKGPNSIAERMELMFVRNAAGNLEASQSMVALACAGIFSTLDDYSTGEHKPSDFEGSRVQDVYEVYIMILQKLEAKYPEQYHTLMEDIFNVASRGSSFAKGTKAPLTLVQQEALSMLDWSD</sequence>
<dbReference type="AlphaFoldDB" id="A0AAD7CNZ5"/>
<feature type="region of interest" description="Disordered" evidence="1">
    <location>
        <begin position="188"/>
        <end position="295"/>
    </location>
</feature>
<name>A0AAD7CNZ5_MYCRO</name>
<organism evidence="3 4">
    <name type="scientific">Mycena rosella</name>
    <name type="common">Pink bonnet</name>
    <name type="synonym">Agaricus rosellus</name>
    <dbReference type="NCBI Taxonomy" id="1033263"/>
    <lineage>
        <taxon>Eukaryota</taxon>
        <taxon>Fungi</taxon>
        <taxon>Dikarya</taxon>
        <taxon>Basidiomycota</taxon>
        <taxon>Agaricomycotina</taxon>
        <taxon>Agaricomycetes</taxon>
        <taxon>Agaricomycetidae</taxon>
        <taxon>Agaricales</taxon>
        <taxon>Marasmiineae</taxon>
        <taxon>Mycenaceae</taxon>
        <taxon>Mycena</taxon>
    </lineage>
</organism>
<dbReference type="InterPro" id="IPR045341">
    <property type="entry name" value="DUF6532"/>
</dbReference>